<protein>
    <submittedName>
        <fullName evidence="1">Uncharacterized protein</fullName>
    </submittedName>
</protein>
<dbReference type="EMBL" id="CASHTH010004048">
    <property type="protein sequence ID" value="CAI8052877.1"/>
    <property type="molecule type" value="Genomic_DNA"/>
</dbReference>
<dbReference type="AlphaFoldDB" id="A0AA35TRW1"/>
<sequence>MEIKCGPTDIQAYALRRDSTKKLKVTVKQVKTHLYRFIFSHKEPALLHSQKCGGSIDLALC</sequence>
<keyword evidence="2" id="KW-1185">Reference proteome</keyword>
<accession>A0AA35TRW1</accession>
<gene>
    <name evidence="1" type="ORF">GBAR_LOCUS28934</name>
</gene>
<comment type="caution">
    <text evidence="1">The sequence shown here is derived from an EMBL/GenBank/DDBJ whole genome shotgun (WGS) entry which is preliminary data.</text>
</comment>
<feature type="non-terminal residue" evidence="1">
    <location>
        <position position="61"/>
    </location>
</feature>
<organism evidence="1 2">
    <name type="scientific">Geodia barretti</name>
    <name type="common">Barrett's horny sponge</name>
    <dbReference type="NCBI Taxonomy" id="519541"/>
    <lineage>
        <taxon>Eukaryota</taxon>
        <taxon>Metazoa</taxon>
        <taxon>Porifera</taxon>
        <taxon>Demospongiae</taxon>
        <taxon>Heteroscleromorpha</taxon>
        <taxon>Tetractinellida</taxon>
        <taxon>Astrophorina</taxon>
        <taxon>Geodiidae</taxon>
        <taxon>Geodia</taxon>
    </lineage>
</organism>
<reference evidence="1" key="1">
    <citation type="submission" date="2023-03" db="EMBL/GenBank/DDBJ databases">
        <authorList>
            <person name="Steffen K."/>
            <person name="Cardenas P."/>
        </authorList>
    </citation>
    <scope>NUCLEOTIDE SEQUENCE</scope>
</reference>
<dbReference type="Proteomes" id="UP001174909">
    <property type="component" value="Unassembled WGS sequence"/>
</dbReference>
<evidence type="ECO:0000313" key="2">
    <source>
        <dbReference type="Proteomes" id="UP001174909"/>
    </source>
</evidence>
<name>A0AA35TRW1_GEOBA</name>
<evidence type="ECO:0000313" key="1">
    <source>
        <dbReference type="EMBL" id="CAI8052877.1"/>
    </source>
</evidence>
<proteinExistence type="predicted"/>